<dbReference type="InterPro" id="IPR050109">
    <property type="entry name" value="HTH-type_TetR-like_transc_reg"/>
</dbReference>
<feature type="domain" description="HTH tetR-type" evidence="3">
    <location>
        <begin position="1"/>
        <end position="54"/>
    </location>
</feature>
<sequence>MRAALDVFSTNGYRGSTVDQIALTAGMSKANVLYYFKKKEDIYAAVLARTLTVWLDPLESLDPDGDPIEELWKYARQKLHLSRDAPYASRLFANEILQGAPVIRPFLDNELKTLVDAKCAIIQAWIDDGKLIPVSPLHLIFLIWSTTQHYADFDPQIQALNDQSQEDLYTDAERTLKMILMRGLTP</sequence>
<dbReference type="Proteomes" id="UP000250079">
    <property type="component" value="Chromosome"/>
</dbReference>
<proteinExistence type="predicted"/>
<dbReference type="GO" id="GO:0000976">
    <property type="term" value="F:transcription cis-regulatory region binding"/>
    <property type="evidence" value="ECO:0007669"/>
    <property type="project" value="TreeGrafter"/>
</dbReference>
<reference evidence="4 5" key="1">
    <citation type="submission" date="2016-12" db="EMBL/GenBank/DDBJ databases">
        <authorList>
            <person name="Song W.-J."/>
            <person name="Kurnit D.M."/>
        </authorList>
    </citation>
    <scope>NUCLEOTIDE SEQUENCE [LARGE SCALE GENOMIC DNA]</scope>
    <source>
        <strain evidence="4 5">IMCC3135</strain>
    </source>
</reference>
<protein>
    <submittedName>
        <fullName evidence="4">HTH-type transcriptional regulator RutR</fullName>
    </submittedName>
</protein>
<dbReference type="PROSITE" id="PS50977">
    <property type="entry name" value="HTH_TETR_2"/>
    <property type="match status" value="1"/>
</dbReference>
<dbReference type="InterPro" id="IPR013573">
    <property type="entry name" value="Tscrpt_reg_YcdC_C"/>
</dbReference>
<name>A0A2Z2NMH5_9GAMM</name>
<evidence type="ECO:0000259" key="3">
    <source>
        <dbReference type="PROSITE" id="PS50977"/>
    </source>
</evidence>
<dbReference type="GO" id="GO:0045892">
    <property type="term" value="P:negative regulation of DNA-templated transcription"/>
    <property type="evidence" value="ECO:0007669"/>
    <property type="project" value="InterPro"/>
</dbReference>
<dbReference type="PANTHER" id="PTHR30055:SF196">
    <property type="entry name" value="HTH-TYPE TRANSCRIPTIONAL REGULATOR RUTR"/>
    <property type="match status" value="1"/>
</dbReference>
<dbReference type="Pfam" id="PF00440">
    <property type="entry name" value="TetR_N"/>
    <property type="match status" value="1"/>
</dbReference>
<feature type="DNA-binding region" description="H-T-H motif" evidence="2">
    <location>
        <begin position="17"/>
        <end position="36"/>
    </location>
</feature>
<dbReference type="InterPro" id="IPR001647">
    <property type="entry name" value="HTH_TetR"/>
</dbReference>
<dbReference type="AlphaFoldDB" id="A0A2Z2NMH5"/>
<dbReference type="EMBL" id="CP018632">
    <property type="protein sequence ID" value="ASJ71725.1"/>
    <property type="molecule type" value="Genomic_DNA"/>
</dbReference>
<keyword evidence="1 2" id="KW-0238">DNA-binding</keyword>
<accession>A0A2Z2NMH5</accession>
<keyword evidence="5" id="KW-1185">Reference proteome</keyword>
<evidence type="ECO:0000313" key="4">
    <source>
        <dbReference type="EMBL" id="ASJ71725.1"/>
    </source>
</evidence>
<gene>
    <name evidence="4" type="primary">rutR_2</name>
    <name evidence="4" type="ORF">IMCC3135_08110</name>
</gene>
<dbReference type="InterPro" id="IPR036271">
    <property type="entry name" value="Tet_transcr_reg_TetR-rel_C_sf"/>
</dbReference>
<dbReference type="KEGG" id="gai:IMCC3135_08110"/>
<dbReference type="SUPFAM" id="SSF46689">
    <property type="entry name" value="Homeodomain-like"/>
    <property type="match status" value="1"/>
</dbReference>
<dbReference type="SUPFAM" id="SSF48498">
    <property type="entry name" value="Tetracyclin repressor-like, C-terminal domain"/>
    <property type="match status" value="1"/>
</dbReference>
<organism evidence="4 5">
    <name type="scientific">Granulosicoccus antarcticus IMCC3135</name>
    <dbReference type="NCBI Taxonomy" id="1192854"/>
    <lineage>
        <taxon>Bacteria</taxon>
        <taxon>Pseudomonadati</taxon>
        <taxon>Pseudomonadota</taxon>
        <taxon>Gammaproteobacteria</taxon>
        <taxon>Chromatiales</taxon>
        <taxon>Granulosicoccaceae</taxon>
        <taxon>Granulosicoccus</taxon>
    </lineage>
</organism>
<dbReference type="GO" id="GO:0003700">
    <property type="term" value="F:DNA-binding transcription factor activity"/>
    <property type="evidence" value="ECO:0007669"/>
    <property type="project" value="TreeGrafter"/>
</dbReference>
<dbReference type="Pfam" id="PF08362">
    <property type="entry name" value="TetR_C_3"/>
    <property type="match status" value="1"/>
</dbReference>
<evidence type="ECO:0000256" key="1">
    <source>
        <dbReference type="ARBA" id="ARBA00023125"/>
    </source>
</evidence>
<evidence type="ECO:0000256" key="2">
    <source>
        <dbReference type="PROSITE-ProRule" id="PRU00335"/>
    </source>
</evidence>
<evidence type="ECO:0000313" key="5">
    <source>
        <dbReference type="Proteomes" id="UP000250079"/>
    </source>
</evidence>
<dbReference type="PANTHER" id="PTHR30055">
    <property type="entry name" value="HTH-TYPE TRANSCRIPTIONAL REGULATOR RUTR"/>
    <property type="match status" value="1"/>
</dbReference>
<dbReference type="InterPro" id="IPR009057">
    <property type="entry name" value="Homeodomain-like_sf"/>
</dbReference>
<dbReference type="Gene3D" id="1.10.10.60">
    <property type="entry name" value="Homeodomain-like"/>
    <property type="match status" value="1"/>
</dbReference>
<dbReference type="Gene3D" id="1.10.357.10">
    <property type="entry name" value="Tetracycline Repressor, domain 2"/>
    <property type="match status" value="1"/>
</dbReference>